<accession>A0A1M6FXP7</accession>
<dbReference type="EMBL" id="FQYK01000006">
    <property type="protein sequence ID" value="SHJ02466.1"/>
    <property type="molecule type" value="Genomic_DNA"/>
</dbReference>
<dbReference type="InterPro" id="IPR037066">
    <property type="entry name" value="Plug_dom_sf"/>
</dbReference>
<proteinExistence type="inferred from homology"/>
<evidence type="ECO:0000313" key="4">
    <source>
        <dbReference type="EMBL" id="SHJ02466.1"/>
    </source>
</evidence>
<comment type="similarity">
    <text evidence="1">Belongs to the TonB-dependent receptor family.</text>
</comment>
<dbReference type="GO" id="GO:0009279">
    <property type="term" value="C:cell outer membrane"/>
    <property type="evidence" value="ECO:0007669"/>
    <property type="project" value="UniProtKB-SubCell"/>
</dbReference>
<evidence type="ECO:0000259" key="3">
    <source>
        <dbReference type="Pfam" id="PF05569"/>
    </source>
</evidence>
<evidence type="ECO:0000256" key="1">
    <source>
        <dbReference type="PROSITE-ProRule" id="PRU01360"/>
    </source>
</evidence>
<dbReference type="Gene3D" id="2.170.130.10">
    <property type="entry name" value="TonB-dependent receptor, plug domain"/>
    <property type="match status" value="1"/>
</dbReference>
<protein>
    <submittedName>
        <fullName evidence="4">Signal transducer regulating beta-lactamase production, contains metallopeptidase domain</fullName>
    </submittedName>
</protein>
<comment type="subcellular location">
    <subcellularLocation>
        <location evidence="1">Cell outer membrane</location>
        <topology evidence="1">Multi-pass membrane protein</topology>
    </subcellularLocation>
</comment>
<dbReference type="PANTHER" id="PTHR34978:SF3">
    <property type="entry name" value="SLR0241 PROTEIN"/>
    <property type="match status" value="1"/>
</dbReference>
<keyword evidence="5" id="KW-1185">Reference proteome</keyword>
<dbReference type="Pfam" id="PF05569">
    <property type="entry name" value="Peptidase_M56"/>
    <property type="match status" value="1"/>
</dbReference>
<feature type="domain" description="Peptidase M56" evidence="3">
    <location>
        <begin position="144"/>
        <end position="247"/>
    </location>
</feature>
<feature type="transmembrane region" description="Helical" evidence="2">
    <location>
        <begin position="83"/>
        <end position="101"/>
    </location>
</feature>
<dbReference type="Proteomes" id="UP000184396">
    <property type="component" value="Unassembled WGS sequence"/>
</dbReference>
<keyword evidence="1" id="KW-1134">Transmembrane beta strand</keyword>
<feature type="transmembrane region" description="Helical" evidence="2">
    <location>
        <begin position="6"/>
        <end position="22"/>
    </location>
</feature>
<keyword evidence="1 2" id="KW-0472">Membrane</keyword>
<evidence type="ECO:0000313" key="5">
    <source>
        <dbReference type="Proteomes" id="UP000184396"/>
    </source>
</evidence>
<dbReference type="InterPro" id="IPR039426">
    <property type="entry name" value="TonB-dep_rcpt-like"/>
</dbReference>
<keyword evidence="1" id="KW-0998">Cell outer membrane</keyword>
<evidence type="ECO:0000256" key="2">
    <source>
        <dbReference type="SAM" id="Phobius"/>
    </source>
</evidence>
<dbReference type="CDD" id="cd07341">
    <property type="entry name" value="M56_BlaR1_MecR1_like"/>
    <property type="match status" value="1"/>
</dbReference>
<dbReference type="RefSeq" id="WP_019388075.1">
    <property type="nucleotide sequence ID" value="NZ_ALIH01000010.1"/>
</dbReference>
<keyword evidence="2" id="KW-1133">Transmembrane helix</keyword>
<dbReference type="InterPro" id="IPR008756">
    <property type="entry name" value="Peptidase_M56"/>
</dbReference>
<dbReference type="AlphaFoldDB" id="A0A1M6FXP7"/>
<dbReference type="PANTHER" id="PTHR34978">
    <property type="entry name" value="POSSIBLE SENSOR-TRANSDUCER PROTEIN BLAR"/>
    <property type="match status" value="1"/>
</dbReference>
<sequence>MEHIIKASAIITILYLFYKLLLQRETFFKSNRWFLLIGLLVALTLPLIVIPVYVEYTPVNVTNYAFIDVTPAATDSGLSLLDYTIFAYVLGMVLFFTRFLIQMSSLARVIAGNDKEKIGEYTFVKTAEDVSPFSFFNWIVYNPDQFDQAELNQIIAHEKVHAKQYHSIDILLTHLACIALWFNPFIWLYTKDLKQNLEFLADHDTVNTAVCKKTYQYTLLKTSVPTHQLALSNNFYNSLIKKRIVMLQKTKSKNIKKIKYALVVPLIALFLMSFNMKEIYIEKTEPVVNMMPNTILGNLEPFETSTALGNEMVTVKPSVISNGIDARKELEVFIITKTTTDAELDKIAKTAKSKGVTLKFKGVSRNAEGEITAIKIEASGKDSNANFNLNSDEAIAPIKIAFGKNGKNISIGNADIKKEIISYVIKDGDTVSHKIRKTGSGTNAIFISDEDEVYELNNNSIHFITKDKGENTFKKRIKVVEINENSDKDDIIEVMVDNDDINKEEDIIIVKGNESNGKSYKIKTLGKGEGKNKFVLKTEDGEEPLYIIDGKVVDSKTFKALDNDDIKTINVIKGDSAIKKHGKPAEHGVVEITTKK</sequence>
<reference evidence="4 5" key="1">
    <citation type="submission" date="2016-11" db="EMBL/GenBank/DDBJ databases">
        <authorList>
            <person name="Jaros S."/>
            <person name="Januszkiewicz K."/>
            <person name="Wedrychowicz H."/>
        </authorList>
    </citation>
    <scope>NUCLEOTIDE SEQUENCE [LARGE SCALE GENOMIC DNA]</scope>
    <source>
        <strain evidence="4 5">CGMCC 1.12213</strain>
    </source>
</reference>
<gene>
    <name evidence="4" type="ORF">SAMN05216261_2543</name>
</gene>
<dbReference type="InterPro" id="IPR052173">
    <property type="entry name" value="Beta-lactam_resp_regulator"/>
</dbReference>
<dbReference type="PROSITE" id="PS52016">
    <property type="entry name" value="TONB_DEPENDENT_REC_3"/>
    <property type="match status" value="1"/>
</dbReference>
<keyword evidence="1 2" id="KW-0812">Transmembrane</keyword>
<feature type="transmembrane region" description="Helical" evidence="2">
    <location>
        <begin position="34"/>
        <end position="54"/>
    </location>
</feature>
<organism evidence="4 5">
    <name type="scientific">Algibacter luteus</name>
    <dbReference type="NCBI Taxonomy" id="1178825"/>
    <lineage>
        <taxon>Bacteria</taxon>
        <taxon>Pseudomonadati</taxon>
        <taxon>Bacteroidota</taxon>
        <taxon>Flavobacteriia</taxon>
        <taxon>Flavobacteriales</taxon>
        <taxon>Flavobacteriaceae</taxon>
        <taxon>Algibacter</taxon>
    </lineage>
</organism>
<name>A0A1M6FXP7_9FLAO</name>
<keyword evidence="1" id="KW-0813">Transport</keyword>
<dbReference type="eggNOG" id="COG4219">
    <property type="taxonomic scope" value="Bacteria"/>
</dbReference>
<dbReference type="OrthoDB" id="1522859at2"/>
<dbReference type="STRING" id="1178825.SAMN05216261_2543"/>